<evidence type="ECO:0000259" key="4">
    <source>
        <dbReference type="PROSITE" id="PS51186"/>
    </source>
</evidence>
<keyword evidence="6" id="KW-1185">Reference proteome</keyword>
<keyword evidence="2" id="KW-0012">Acyltransferase</keyword>
<dbReference type="PROSITE" id="PS51186">
    <property type="entry name" value="GNAT"/>
    <property type="match status" value="1"/>
</dbReference>
<evidence type="ECO:0000256" key="3">
    <source>
        <dbReference type="ARBA" id="ARBA00038502"/>
    </source>
</evidence>
<dbReference type="PANTHER" id="PTHR43792">
    <property type="entry name" value="GNAT FAMILY, PUTATIVE (AFU_ORTHOLOGUE AFUA_3G00765)-RELATED-RELATED"/>
    <property type="match status" value="1"/>
</dbReference>
<name>A0ABQ4CJE3_9ACTN</name>
<dbReference type="RefSeq" id="WP_203710900.1">
    <property type="nucleotide sequence ID" value="NZ_BONE01000005.1"/>
</dbReference>
<feature type="domain" description="N-acetyltransferase" evidence="4">
    <location>
        <begin position="1"/>
        <end position="154"/>
    </location>
</feature>
<dbReference type="InterPro" id="IPR051531">
    <property type="entry name" value="N-acetyltransferase"/>
</dbReference>
<reference evidence="5 6" key="1">
    <citation type="submission" date="2021-01" db="EMBL/GenBank/DDBJ databases">
        <title>Whole genome shotgun sequence of Asanoa siamensis NBRC 107932.</title>
        <authorList>
            <person name="Komaki H."/>
            <person name="Tamura T."/>
        </authorList>
    </citation>
    <scope>NUCLEOTIDE SEQUENCE [LARGE SCALE GENOMIC DNA]</scope>
    <source>
        <strain evidence="5 6">NBRC 107932</strain>
    </source>
</reference>
<sequence length="161" mass="17929">MKLVPWSDDDLPLLRKINTPEMRAHVGGPETEEQVVARHRRYLALTGGQMFRIAVDDAAAGSVAYWSRVWGDVPVYETGWNVLPAFQGRGVATAAVHAVIAAARADGRHRWLHAFPRVANAASNAVCRKAGFALVDETDFEYPPGHVMRSNNWRYDLLHRA</sequence>
<dbReference type="InterPro" id="IPR000182">
    <property type="entry name" value="GNAT_dom"/>
</dbReference>
<evidence type="ECO:0000313" key="6">
    <source>
        <dbReference type="Proteomes" id="UP000604117"/>
    </source>
</evidence>
<evidence type="ECO:0000256" key="1">
    <source>
        <dbReference type="ARBA" id="ARBA00022679"/>
    </source>
</evidence>
<keyword evidence="1" id="KW-0808">Transferase</keyword>
<proteinExistence type="inferred from homology"/>
<gene>
    <name evidence="5" type="ORF">Asi02nite_09330</name>
</gene>
<dbReference type="Pfam" id="PF13302">
    <property type="entry name" value="Acetyltransf_3"/>
    <property type="match status" value="1"/>
</dbReference>
<dbReference type="Gene3D" id="3.40.630.30">
    <property type="match status" value="1"/>
</dbReference>
<dbReference type="InterPro" id="IPR016181">
    <property type="entry name" value="Acyl_CoA_acyltransferase"/>
</dbReference>
<accession>A0ABQ4CJE3</accession>
<evidence type="ECO:0000313" key="5">
    <source>
        <dbReference type="EMBL" id="GIF71415.1"/>
    </source>
</evidence>
<comment type="caution">
    <text evidence="5">The sequence shown here is derived from an EMBL/GenBank/DDBJ whole genome shotgun (WGS) entry which is preliminary data.</text>
</comment>
<dbReference type="SUPFAM" id="SSF55729">
    <property type="entry name" value="Acyl-CoA N-acyltransferases (Nat)"/>
    <property type="match status" value="1"/>
</dbReference>
<evidence type="ECO:0000256" key="2">
    <source>
        <dbReference type="ARBA" id="ARBA00023315"/>
    </source>
</evidence>
<dbReference type="EMBL" id="BONE01000005">
    <property type="protein sequence ID" value="GIF71415.1"/>
    <property type="molecule type" value="Genomic_DNA"/>
</dbReference>
<dbReference type="PANTHER" id="PTHR43792:SF8">
    <property type="entry name" value="[RIBOSOMAL PROTEIN US5]-ALANINE N-ACETYLTRANSFERASE"/>
    <property type="match status" value="1"/>
</dbReference>
<dbReference type="Proteomes" id="UP000604117">
    <property type="component" value="Unassembled WGS sequence"/>
</dbReference>
<protein>
    <recommendedName>
        <fullName evidence="4">N-acetyltransferase domain-containing protein</fullName>
    </recommendedName>
</protein>
<organism evidence="5 6">
    <name type="scientific">Asanoa siamensis</name>
    <dbReference type="NCBI Taxonomy" id="926357"/>
    <lineage>
        <taxon>Bacteria</taxon>
        <taxon>Bacillati</taxon>
        <taxon>Actinomycetota</taxon>
        <taxon>Actinomycetes</taxon>
        <taxon>Micromonosporales</taxon>
        <taxon>Micromonosporaceae</taxon>
        <taxon>Asanoa</taxon>
    </lineage>
</organism>
<comment type="similarity">
    <text evidence="3">Belongs to the acetyltransferase family. RimJ subfamily.</text>
</comment>